<protein>
    <submittedName>
        <fullName evidence="2">Uncharacterized protein</fullName>
    </submittedName>
</protein>
<dbReference type="RefSeq" id="XP_022514298.1">
    <property type="nucleotide sequence ID" value="XM_022653488.1"/>
</dbReference>
<proteinExistence type="predicted"/>
<accession>A0A177FEZ2</accession>
<keyword evidence="3" id="KW-1185">Reference proteome</keyword>
<gene>
    <name evidence="2" type="ORF">AYO21_03514</name>
</gene>
<feature type="compositionally biased region" description="Basic and acidic residues" evidence="1">
    <location>
        <begin position="677"/>
        <end position="693"/>
    </location>
</feature>
<reference evidence="2 3" key="1">
    <citation type="submission" date="2016-03" db="EMBL/GenBank/DDBJ databases">
        <title>Draft genome sequence of the Fonsecaea monophora CBS 269.37.</title>
        <authorList>
            <person name="Bombassaro A."/>
            <person name="Vinicius W.A."/>
            <person name="De Hoog S."/>
            <person name="Sun J."/>
            <person name="Souza E.M."/>
            <person name="Raittz R.T."/>
            <person name="Costa F."/>
            <person name="Leao A.C."/>
            <person name="Tadra-Sfeir M.Z."/>
            <person name="Baura V."/>
            <person name="Balsanelli E."/>
            <person name="Pedrosa F.O."/>
            <person name="Moreno L.F."/>
            <person name="Steffens M.B."/>
            <person name="Xi L."/>
            <person name="Bocca A.L."/>
            <person name="Felipe M.S."/>
            <person name="Teixeira M."/>
            <person name="Telles Filho F.Q."/>
            <person name="Azevedo C.M."/>
            <person name="Gomes R."/>
            <person name="Vicente V.A."/>
        </authorList>
    </citation>
    <scope>NUCLEOTIDE SEQUENCE [LARGE SCALE GENOMIC DNA]</scope>
    <source>
        <strain evidence="2 3">CBS 269.37</strain>
    </source>
</reference>
<feature type="region of interest" description="Disordered" evidence="1">
    <location>
        <begin position="1"/>
        <end position="29"/>
    </location>
</feature>
<dbReference type="Proteomes" id="UP000077002">
    <property type="component" value="Unassembled WGS sequence"/>
</dbReference>
<feature type="compositionally biased region" description="Polar residues" evidence="1">
    <location>
        <begin position="336"/>
        <end position="345"/>
    </location>
</feature>
<dbReference type="EMBL" id="LVKK01000017">
    <property type="protein sequence ID" value="OAG42346.1"/>
    <property type="molecule type" value="Genomic_DNA"/>
</dbReference>
<comment type="caution">
    <text evidence="2">The sequence shown here is derived from an EMBL/GenBank/DDBJ whole genome shotgun (WGS) entry which is preliminary data.</text>
</comment>
<feature type="region of interest" description="Disordered" evidence="1">
    <location>
        <begin position="332"/>
        <end position="351"/>
    </location>
</feature>
<feature type="compositionally biased region" description="Polar residues" evidence="1">
    <location>
        <begin position="515"/>
        <end position="527"/>
    </location>
</feature>
<dbReference type="OrthoDB" id="4160377at2759"/>
<evidence type="ECO:0000313" key="2">
    <source>
        <dbReference type="EMBL" id="OAG42346.1"/>
    </source>
</evidence>
<name>A0A177FEZ2_9EURO</name>
<feature type="region of interest" description="Disordered" evidence="1">
    <location>
        <begin position="603"/>
        <end position="693"/>
    </location>
</feature>
<evidence type="ECO:0000313" key="3">
    <source>
        <dbReference type="Proteomes" id="UP000077002"/>
    </source>
</evidence>
<feature type="compositionally biased region" description="Basic and acidic residues" evidence="1">
    <location>
        <begin position="627"/>
        <end position="637"/>
    </location>
</feature>
<feature type="region of interest" description="Disordered" evidence="1">
    <location>
        <begin position="499"/>
        <end position="550"/>
    </location>
</feature>
<sequence length="693" mass="73807">MPRVSRRYVKSEHDESEEEALPPMSPNTQKDHHLKMIQRMDLCEKNADAIKTSDYPNRPRLFTTLSITPECNIEGTEAARIASAHKAPTTKWQTFGQSDEAVDVLFNQKQISNGNKHRHALEEQKKEEEARLGHKLSLADTYNEYGGNRRAGKRVASLHARPAAAARPVPAVPKDSGFWELGKGAQVGPLPPPALEGTASKARAMQLDEPATKMGATKVSAMPAAPAVAVNAADLKRRALTLPAKPYSFNLVEDPSQFMSSIKGKLTTWLHETQEAAPGMSTSATNAVQGTLAAPSTMPPVHPEQISDGYLHDPSIRRVPVSELSFSRANSLAPGNVSTHTDGTPSSAALSGFSASATNEKSSTGIQAVTDDLIGLGIENATLSGALPVATVHSAGSALQASPLSDSGSLLDSPIPDKVSSQVLPAQAAKVVIVHGHRYVHESELFALKKVIIEQFSNTTANLVGDLLPSKPSPNAVPVTQRSLPTLTVPSSVTAIAPLASRPDNPFAPREPLAINNSNISQVSSTISKETSKPPPTAKPAARPSSVVTSNKTVFSKWADEPAARPSSVVTSNKTVFSKWADESAAQPSSVITSNEAISPKWADEPAARPSNPPRVPVVRPSSPLIGDRKVFGHLSKEAAAGQKYDSPQPKPKQPVMGKRRYEPPGPGLTRLLQEIAEAKQESPVSKDKDEEL</sequence>
<organism evidence="2 3">
    <name type="scientific">Fonsecaea monophora</name>
    <dbReference type="NCBI Taxonomy" id="254056"/>
    <lineage>
        <taxon>Eukaryota</taxon>
        <taxon>Fungi</taxon>
        <taxon>Dikarya</taxon>
        <taxon>Ascomycota</taxon>
        <taxon>Pezizomycotina</taxon>
        <taxon>Eurotiomycetes</taxon>
        <taxon>Chaetothyriomycetidae</taxon>
        <taxon>Chaetothyriales</taxon>
        <taxon>Herpotrichiellaceae</taxon>
        <taxon>Fonsecaea</taxon>
    </lineage>
</organism>
<dbReference type="AlphaFoldDB" id="A0A177FEZ2"/>
<dbReference type="GeneID" id="34598685"/>
<evidence type="ECO:0000256" key="1">
    <source>
        <dbReference type="SAM" id="MobiDB-lite"/>
    </source>
</evidence>